<keyword evidence="9" id="KW-1185">Reference proteome</keyword>
<dbReference type="InterPro" id="IPR051211">
    <property type="entry name" value="PG_lysyltransferase"/>
</dbReference>
<dbReference type="PANTHER" id="PTHR34697:SF2">
    <property type="entry name" value="PHOSPHATIDYLGLYCEROL LYSYLTRANSFERASE"/>
    <property type="match status" value="1"/>
</dbReference>
<comment type="caution">
    <text evidence="8">The sequence shown here is derived from an EMBL/GenBank/DDBJ whole genome shotgun (WGS) entry which is preliminary data.</text>
</comment>
<accession>A0AAE3KM59</accession>
<dbReference type="Gene3D" id="1.20.1540.10">
    <property type="entry name" value="Rhomboid-like"/>
    <property type="match status" value="1"/>
</dbReference>
<keyword evidence="4 6" id="KW-1133">Transmembrane helix</keyword>
<feature type="transmembrane region" description="Helical" evidence="6">
    <location>
        <begin position="674"/>
        <end position="696"/>
    </location>
</feature>
<dbReference type="SUPFAM" id="SSF144091">
    <property type="entry name" value="Rhomboid-like"/>
    <property type="match status" value="1"/>
</dbReference>
<feature type="transmembrane region" description="Helical" evidence="6">
    <location>
        <begin position="101"/>
        <end position="121"/>
    </location>
</feature>
<dbReference type="GO" id="GO:0016755">
    <property type="term" value="F:aminoacyltransferase activity"/>
    <property type="evidence" value="ECO:0007669"/>
    <property type="project" value="TreeGrafter"/>
</dbReference>
<feature type="transmembrane region" description="Helical" evidence="6">
    <location>
        <begin position="703"/>
        <end position="720"/>
    </location>
</feature>
<evidence type="ECO:0000256" key="4">
    <source>
        <dbReference type="ARBA" id="ARBA00022989"/>
    </source>
</evidence>
<feature type="transmembrane region" description="Helical" evidence="6">
    <location>
        <begin position="643"/>
        <end position="668"/>
    </location>
</feature>
<proteinExistence type="predicted"/>
<keyword evidence="5 6" id="KW-0472">Membrane</keyword>
<keyword evidence="2" id="KW-1003">Cell membrane</keyword>
<reference evidence="8" key="1">
    <citation type="submission" date="2022-06" db="EMBL/GenBank/DDBJ databases">
        <title>Genomic Encyclopedia of Archaeal and Bacterial Type Strains, Phase II (KMG-II): from individual species to whole genera.</title>
        <authorList>
            <person name="Goeker M."/>
        </authorList>
    </citation>
    <scope>NUCLEOTIDE SEQUENCE</scope>
    <source>
        <strain evidence="8">DSM 43935</strain>
    </source>
</reference>
<evidence type="ECO:0000313" key="9">
    <source>
        <dbReference type="Proteomes" id="UP001206128"/>
    </source>
</evidence>
<protein>
    <submittedName>
        <fullName evidence="8">Phosphatidylglycerol lysyltransferase</fullName>
    </submittedName>
</protein>
<organism evidence="8 9">
    <name type="scientific">Goodfellowiella coeruleoviolacea</name>
    <dbReference type="NCBI Taxonomy" id="334858"/>
    <lineage>
        <taxon>Bacteria</taxon>
        <taxon>Bacillati</taxon>
        <taxon>Actinomycetota</taxon>
        <taxon>Actinomycetes</taxon>
        <taxon>Pseudonocardiales</taxon>
        <taxon>Pseudonocardiaceae</taxon>
        <taxon>Goodfellowiella</taxon>
    </lineage>
</organism>
<name>A0AAE3KM59_9PSEU</name>
<dbReference type="InterPro" id="IPR035952">
    <property type="entry name" value="Rhomboid-like_sf"/>
</dbReference>
<dbReference type="EMBL" id="JAMTCK010000009">
    <property type="protein sequence ID" value="MCP2167213.1"/>
    <property type="molecule type" value="Genomic_DNA"/>
</dbReference>
<evidence type="ECO:0000256" key="6">
    <source>
        <dbReference type="SAM" id="Phobius"/>
    </source>
</evidence>
<feature type="transmembrane region" description="Helical" evidence="6">
    <location>
        <begin position="615"/>
        <end position="631"/>
    </location>
</feature>
<feature type="transmembrane region" description="Helical" evidence="6">
    <location>
        <begin position="39"/>
        <end position="66"/>
    </location>
</feature>
<sequence length="753" mass="79867">MSTDRVEGWVRRVVAGLVLLLGGVDLALAAAGRPVPRAGLFAVAYPVSVVGGARYLLLAAGLTAVLVSRGLSHGRRPAWWAALVAAGVSLPGHHLRGGDLVGMLVAALALAALVGAARLFAARADPVLLRRGVGVLVAGELAVLGYAVVGLYWLHLEPPETGRAAWAVRDALRLLFLLPTEAAPTTHHGHWFVGSVRVAALVVAIVGLSRLVAAVLGEPGQHRDRDRVRRLLDAWATDSLAYFHLLPDKNWVFSADGDAFVGYAVVGTAAVALAGPVGAPGSRRQAAAEFHRMCVRNGWTPVFHQVDEADRVELAAAGWKFLTIGEEAVLDLTTWTLDGRPRKGLRSALRRCERAGYRVVDLAQPIDESTMEQLAAVSDSWLAAGGHRERRFTVGRFDPAYLRDTRVVAVCDAAGTVQAFANILPAFQSTVATFDLMRRRPDSVNGTMDLLFVGMVDRLRAAGFTGMSLGLAPLSGTAEPTGVADRALRLLHDYGERVFHFAGLRAFKAKWSPRWVPRYLAYRSEADLVRAASAVARVGELVDPRGPLGRAVALLRRFPVTAAFAAVELWLMVVTALDVRVQGALLARFGVSWHALAAGRVWVLVTSPLVPAEPGLLWSNLVLLLVVLPLAEWRVGSRAVPVVFFLGDWAGTLPTVLCAHLAALAGVAGAAELASVPTAGSSAGSVALAAAVLWTLPAGWPRRVGVAGLLVVLLARVLLAGHLFDVQHLVSALAVLAALAVRDTRAARTTRPG</sequence>
<keyword evidence="3 6" id="KW-0812">Transmembrane</keyword>
<dbReference type="GO" id="GO:0055091">
    <property type="term" value="P:phospholipid homeostasis"/>
    <property type="evidence" value="ECO:0007669"/>
    <property type="project" value="TreeGrafter"/>
</dbReference>
<feature type="transmembrane region" description="Helical" evidence="6">
    <location>
        <begin position="78"/>
        <end position="95"/>
    </location>
</feature>
<dbReference type="SUPFAM" id="SSF55729">
    <property type="entry name" value="Acyl-CoA N-acyltransferases (Nat)"/>
    <property type="match status" value="1"/>
</dbReference>
<dbReference type="Pfam" id="PF09924">
    <property type="entry name" value="LPG_synthase_C"/>
    <property type="match status" value="1"/>
</dbReference>
<gene>
    <name evidence="8" type="ORF">LX83_004086</name>
</gene>
<dbReference type="AlphaFoldDB" id="A0AAE3KM59"/>
<dbReference type="InterPro" id="IPR016181">
    <property type="entry name" value="Acyl_CoA_acyltransferase"/>
</dbReference>
<dbReference type="PANTHER" id="PTHR34697">
    <property type="entry name" value="PHOSPHATIDYLGLYCEROL LYSYLTRANSFERASE"/>
    <property type="match status" value="1"/>
</dbReference>
<evidence type="ECO:0000256" key="3">
    <source>
        <dbReference type="ARBA" id="ARBA00022692"/>
    </source>
</evidence>
<evidence type="ECO:0000256" key="5">
    <source>
        <dbReference type="ARBA" id="ARBA00023136"/>
    </source>
</evidence>
<feature type="domain" description="Phosphatidylglycerol lysyltransferase C-terminal" evidence="7">
    <location>
        <begin position="229"/>
        <end position="522"/>
    </location>
</feature>
<feature type="transmembrane region" description="Helical" evidence="6">
    <location>
        <begin position="198"/>
        <end position="217"/>
    </location>
</feature>
<evidence type="ECO:0000256" key="1">
    <source>
        <dbReference type="ARBA" id="ARBA00004651"/>
    </source>
</evidence>
<dbReference type="GO" id="GO:0005886">
    <property type="term" value="C:plasma membrane"/>
    <property type="evidence" value="ECO:0007669"/>
    <property type="project" value="UniProtKB-SubCell"/>
</dbReference>
<dbReference type="RefSeq" id="WP_253773859.1">
    <property type="nucleotide sequence ID" value="NZ_JAMTCK010000009.1"/>
</dbReference>
<feature type="transmembrane region" description="Helical" evidence="6">
    <location>
        <begin position="726"/>
        <end position="742"/>
    </location>
</feature>
<feature type="transmembrane region" description="Helical" evidence="6">
    <location>
        <begin position="133"/>
        <end position="154"/>
    </location>
</feature>
<dbReference type="Proteomes" id="UP001206128">
    <property type="component" value="Unassembled WGS sequence"/>
</dbReference>
<evidence type="ECO:0000256" key="2">
    <source>
        <dbReference type="ARBA" id="ARBA00022475"/>
    </source>
</evidence>
<feature type="transmembrane region" description="Helical" evidence="6">
    <location>
        <begin position="558"/>
        <end position="577"/>
    </location>
</feature>
<dbReference type="InterPro" id="IPR024320">
    <property type="entry name" value="LPG_synthase_C"/>
</dbReference>
<evidence type="ECO:0000259" key="7">
    <source>
        <dbReference type="Pfam" id="PF09924"/>
    </source>
</evidence>
<comment type="subcellular location">
    <subcellularLocation>
        <location evidence="1">Cell membrane</location>
        <topology evidence="1">Multi-pass membrane protein</topology>
    </subcellularLocation>
</comment>
<evidence type="ECO:0000313" key="8">
    <source>
        <dbReference type="EMBL" id="MCP2167213.1"/>
    </source>
</evidence>